<gene>
    <name evidence="3" type="ORF">DES52_104180</name>
</gene>
<dbReference type="Gene3D" id="3.90.1200.10">
    <property type="match status" value="1"/>
</dbReference>
<keyword evidence="4" id="KW-1185">Reference proteome</keyword>
<dbReference type="GO" id="GO:0004413">
    <property type="term" value="F:homoserine kinase activity"/>
    <property type="evidence" value="ECO:0007669"/>
    <property type="project" value="TreeGrafter"/>
</dbReference>
<dbReference type="PANTHER" id="PTHR21064">
    <property type="entry name" value="AMINOGLYCOSIDE PHOSPHOTRANSFERASE DOMAIN-CONTAINING PROTEIN-RELATED"/>
    <property type="match status" value="1"/>
</dbReference>
<dbReference type="InterPro" id="IPR050249">
    <property type="entry name" value="Pseudomonas-type_ThrB"/>
</dbReference>
<comment type="caution">
    <text evidence="3">The sequence shown here is derived from an EMBL/GenBank/DDBJ whole genome shotgun (WGS) entry which is preliminary data.</text>
</comment>
<evidence type="ECO:0000259" key="2">
    <source>
        <dbReference type="Pfam" id="PF01636"/>
    </source>
</evidence>
<dbReference type="Proteomes" id="UP000248326">
    <property type="component" value="Unassembled WGS sequence"/>
</dbReference>
<reference evidence="3 4" key="1">
    <citation type="submission" date="2018-06" db="EMBL/GenBank/DDBJ databases">
        <title>Genomic Encyclopedia of Type Strains, Phase IV (KMG-IV): sequencing the most valuable type-strain genomes for metagenomic binning, comparative biology and taxonomic classification.</title>
        <authorList>
            <person name="Goeker M."/>
        </authorList>
    </citation>
    <scope>NUCLEOTIDE SEQUENCE [LARGE SCALE GENOMIC DNA]</scope>
    <source>
        <strain evidence="3 4">DSM 18048</strain>
    </source>
</reference>
<evidence type="ECO:0000256" key="1">
    <source>
        <dbReference type="ARBA" id="ARBA00038240"/>
    </source>
</evidence>
<comment type="similarity">
    <text evidence="1">Belongs to the pseudomonas-type ThrB family.</text>
</comment>
<dbReference type="PANTHER" id="PTHR21064:SF6">
    <property type="entry name" value="AMINOGLYCOSIDE PHOSPHOTRANSFERASE DOMAIN-CONTAINING PROTEIN"/>
    <property type="match status" value="1"/>
</dbReference>
<proteinExistence type="inferred from homology"/>
<dbReference type="InterPro" id="IPR002575">
    <property type="entry name" value="Aminoglycoside_PTrfase"/>
</dbReference>
<accession>A0A318S9K6</accession>
<dbReference type="Pfam" id="PF01636">
    <property type="entry name" value="APH"/>
    <property type="match status" value="1"/>
</dbReference>
<evidence type="ECO:0000313" key="4">
    <source>
        <dbReference type="Proteomes" id="UP000248326"/>
    </source>
</evidence>
<dbReference type="EMBL" id="QJSX01000004">
    <property type="protein sequence ID" value="PYE54908.1"/>
    <property type="molecule type" value="Genomic_DNA"/>
</dbReference>
<dbReference type="AlphaFoldDB" id="A0A318S9K6"/>
<dbReference type="SUPFAM" id="SSF56112">
    <property type="entry name" value="Protein kinase-like (PK-like)"/>
    <property type="match status" value="1"/>
</dbReference>
<protein>
    <submittedName>
        <fullName evidence="3">Ser/Thr protein kinase RdoA (MazF antagonist)</fullName>
    </submittedName>
</protein>
<dbReference type="InterPro" id="IPR011009">
    <property type="entry name" value="Kinase-like_dom_sf"/>
</dbReference>
<dbReference type="OrthoDB" id="4030632at2"/>
<feature type="domain" description="Aminoglycoside phosphotransferase" evidence="2">
    <location>
        <begin position="52"/>
        <end position="272"/>
    </location>
</feature>
<organism evidence="3 4">
    <name type="scientific">Deinococcus yavapaiensis KR-236</name>
    <dbReference type="NCBI Taxonomy" id="694435"/>
    <lineage>
        <taxon>Bacteria</taxon>
        <taxon>Thermotogati</taxon>
        <taxon>Deinococcota</taxon>
        <taxon>Deinococci</taxon>
        <taxon>Deinococcales</taxon>
        <taxon>Deinococcaceae</taxon>
        <taxon>Deinococcus</taxon>
    </lineage>
</organism>
<name>A0A318S9K6_9DEIO</name>
<sequence>MDDSNGVRGLLRCLDMEPHIVALLSPTVLTDVAARYATDPAALTRLGSFESVVYATEDRVFRFTHSSHRTARQVNAELEWLAFLAEHGLSVAKPLPSASHRILEEVPVADGSFIVATFEHAGGVRITAETLTDDILVSWGRFLGKLHVLSASYRPRDPEGRPTWYGDEYVAVRAGTPASIEPSILETLDTTVAALRAVPTTSENFGLVHNDPHNGNFHWENGRLTFFDFDDSCYNFYVNDLAMALYYGMWMAGDDKVSFGHRFLTRLLEGYRSERTIGPDELRLIPDLMRIRDCSLYVYIQRKLGPEPEDDGLRAILTGVREALLAGRSPVDLDFESY</sequence>
<evidence type="ECO:0000313" key="3">
    <source>
        <dbReference type="EMBL" id="PYE54908.1"/>
    </source>
</evidence>
<dbReference type="GO" id="GO:0009088">
    <property type="term" value="P:threonine biosynthetic process"/>
    <property type="evidence" value="ECO:0007669"/>
    <property type="project" value="TreeGrafter"/>
</dbReference>
<keyword evidence="3" id="KW-0418">Kinase</keyword>
<keyword evidence="3" id="KW-0808">Transferase</keyword>